<proteinExistence type="predicted"/>
<comment type="caution">
    <text evidence="1">The sequence shown here is derived from an EMBL/GenBank/DDBJ whole genome shotgun (WGS) entry which is preliminary data.</text>
</comment>
<dbReference type="Proteomes" id="UP001287356">
    <property type="component" value="Unassembled WGS sequence"/>
</dbReference>
<name>A0AAE0JSY2_9PEZI</name>
<gene>
    <name evidence="1" type="ORF">B0T24DRAFT_600108</name>
</gene>
<reference evidence="1" key="2">
    <citation type="submission" date="2023-06" db="EMBL/GenBank/DDBJ databases">
        <authorList>
            <consortium name="Lawrence Berkeley National Laboratory"/>
            <person name="Haridas S."/>
            <person name="Hensen N."/>
            <person name="Bonometti L."/>
            <person name="Westerberg I."/>
            <person name="Brannstrom I.O."/>
            <person name="Guillou S."/>
            <person name="Cros-Aarteil S."/>
            <person name="Calhoun S."/>
            <person name="Kuo A."/>
            <person name="Mondo S."/>
            <person name="Pangilinan J."/>
            <person name="Riley R."/>
            <person name="Labutti K."/>
            <person name="Andreopoulos B."/>
            <person name="Lipzen A."/>
            <person name="Chen C."/>
            <person name="Yanf M."/>
            <person name="Daum C."/>
            <person name="Ng V."/>
            <person name="Clum A."/>
            <person name="Steindorff A."/>
            <person name="Ohm R."/>
            <person name="Martin F."/>
            <person name="Silar P."/>
            <person name="Natvig D."/>
            <person name="Lalanne C."/>
            <person name="Gautier V."/>
            <person name="Ament-Velasquez S.L."/>
            <person name="Kruys A."/>
            <person name="Hutchinson M.I."/>
            <person name="Powell A.J."/>
            <person name="Barry K."/>
            <person name="Miller A.N."/>
            <person name="Grigoriev I.V."/>
            <person name="Debuchy R."/>
            <person name="Gladieux P."/>
            <person name="Thoren M.H."/>
            <person name="Johannesson H."/>
        </authorList>
    </citation>
    <scope>NUCLEOTIDE SEQUENCE</scope>
    <source>
        <strain evidence="1">CBS 958.72</strain>
    </source>
</reference>
<reference evidence="1" key="1">
    <citation type="journal article" date="2023" name="Mol. Phylogenet. Evol.">
        <title>Genome-scale phylogeny and comparative genomics of the fungal order Sordariales.</title>
        <authorList>
            <person name="Hensen N."/>
            <person name="Bonometti L."/>
            <person name="Westerberg I."/>
            <person name="Brannstrom I.O."/>
            <person name="Guillou S."/>
            <person name="Cros-Aarteil S."/>
            <person name="Calhoun S."/>
            <person name="Haridas S."/>
            <person name="Kuo A."/>
            <person name="Mondo S."/>
            <person name="Pangilinan J."/>
            <person name="Riley R."/>
            <person name="LaButti K."/>
            <person name="Andreopoulos B."/>
            <person name="Lipzen A."/>
            <person name="Chen C."/>
            <person name="Yan M."/>
            <person name="Daum C."/>
            <person name="Ng V."/>
            <person name="Clum A."/>
            <person name="Steindorff A."/>
            <person name="Ohm R.A."/>
            <person name="Martin F."/>
            <person name="Silar P."/>
            <person name="Natvig D.O."/>
            <person name="Lalanne C."/>
            <person name="Gautier V."/>
            <person name="Ament-Velasquez S.L."/>
            <person name="Kruys A."/>
            <person name="Hutchinson M.I."/>
            <person name="Powell A.J."/>
            <person name="Barry K."/>
            <person name="Miller A.N."/>
            <person name="Grigoriev I.V."/>
            <person name="Debuchy R."/>
            <person name="Gladieux P."/>
            <person name="Hiltunen Thoren M."/>
            <person name="Johannesson H."/>
        </authorList>
    </citation>
    <scope>NUCLEOTIDE SEQUENCE</scope>
    <source>
        <strain evidence="1">CBS 958.72</strain>
    </source>
</reference>
<evidence type="ECO:0000313" key="2">
    <source>
        <dbReference type="Proteomes" id="UP001287356"/>
    </source>
</evidence>
<evidence type="ECO:0000313" key="1">
    <source>
        <dbReference type="EMBL" id="KAK3358397.1"/>
    </source>
</evidence>
<dbReference type="EMBL" id="JAULSN010000016">
    <property type="protein sequence ID" value="KAK3358397.1"/>
    <property type="molecule type" value="Genomic_DNA"/>
</dbReference>
<evidence type="ECO:0008006" key="3">
    <source>
        <dbReference type="Google" id="ProtNLM"/>
    </source>
</evidence>
<protein>
    <recommendedName>
        <fullName evidence="3">F-box domain-containing protein</fullName>
    </recommendedName>
</protein>
<dbReference type="AlphaFoldDB" id="A0AAE0JSY2"/>
<organism evidence="1 2">
    <name type="scientific">Lasiosphaeria ovina</name>
    <dbReference type="NCBI Taxonomy" id="92902"/>
    <lineage>
        <taxon>Eukaryota</taxon>
        <taxon>Fungi</taxon>
        <taxon>Dikarya</taxon>
        <taxon>Ascomycota</taxon>
        <taxon>Pezizomycotina</taxon>
        <taxon>Sordariomycetes</taxon>
        <taxon>Sordariomycetidae</taxon>
        <taxon>Sordariales</taxon>
        <taxon>Lasiosphaeriaceae</taxon>
        <taxon>Lasiosphaeria</taxon>
    </lineage>
</organism>
<sequence length="206" mass="22554">MAVASAAVFARIPELVLCLLDVIRSPKQLATLCRVSKAFNAAATPHLFCELHCEFGGDRFASLAGSSRLGLVKRLTADVGQLNWVACNIMFEGMMLTHAALETLSKSCSRLKSPSIRYPPTIDSDILEREVDDEAPIFYMIAWSWRGSGWLYFLELTLLYLPNLTQLAVSIGDLGSRQPKPTEQALTAVAGILAGVSYAVRYINVD</sequence>
<keyword evidence="2" id="KW-1185">Reference proteome</keyword>
<accession>A0AAE0JSY2</accession>